<dbReference type="InterPro" id="IPR005531">
    <property type="entry name" value="Asp23"/>
</dbReference>
<evidence type="ECO:0000313" key="4">
    <source>
        <dbReference type="Proteomes" id="UP001597478"/>
    </source>
</evidence>
<organism evidence="3 4">
    <name type="scientific">Prauserella oleivorans</name>
    <dbReference type="NCBI Taxonomy" id="1478153"/>
    <lineage>
        <taxon>Bacteria</taxon>
        <taxon>Bacillati</taxon>
        <taxon>Actinomycetota</taxon>
        <taxon>Actinomycetes</taxon>
        <taxon>Pseudonocardiales</taxon>
        <taxon>Pseudonocardiaceae</taxon>
        <taxon>Prauserella</taxon>
    </lineage>
</organism>
<dbReference type="RefSeq" id="WP_377385463.1">
    <property type="nucleotide sequence ID" value="NZ_JBHSAN010000006.1"/>
</dbReference>
<reference evidence="4" key="1">
    <citation type="journal article" date="2019" name="Int. J. Syst. Evol. Microbiol.">
        <title>The Global Catalogue of Microorganisms (GCM) 10K type strain sequencing project: providing services to taxonomists for standard genome sequencing and annotation.</title>
        <authorList>
            <consortium name="The Broad Institute Genomics Platform"/>
            <consortium name="The Broad Institute Genome Sequencing Center for Infectious Disease"/>
            <person name="Wu L."/>
            <person name="Ma J."/>
        </authorList>
    </citation>
    <scope>NUCLEOTIDE SEQUENCE [LARGE SCALE GENOMIC DNA]</scope>
    <source>
        <strain evidence="4">IBRC-M 10906</strain>
    </source>
</reference>
<dbReference type="Pfam" id="PF03780">
    <property type="entry name" value="Asp23"/>
    <property type="match status" value="1"/>
</dbReference>
<proteinExistence type="inferred from homology"/>
<comment type="caution">
    <text evidence="3">The sequence shown here is derived from an EMBL/GenBank/DDBJ whole genome shotgun (WGS) entry which is preliminary data.</text>
</comment>
<keyword evidence="4" id="KW-1185">Reference proteome</keyword>
<dbReference type="Proteomes" id="UP001597478">
    <property type="component" value="Unassembled WGS sequence"/>
</dbReference>
<evidence type="ECO:0000313" key="3">
    <source>
        <dbReference type="EMBL" id="MFD2799465.1"/>
    </source>
</evidence>
<protein>
    <submittedName>
        <fullName evidence="3">Asp23/Gls24 family envelope stress response protein</fullName>
    </submittedName>
</protein>
<dbReference type="EMBL" id="JBHUOF010000007">
    <property type="protein sequence ID" value="MFD2799465.1"/>
    <property type="molecule type" value="Genomic_DNA"/>
</dbReference>
<evidence type="ECO:0000256" key="1">
    <source>
        <dbReference type="ARBA" id="ARBA00005721"/>
    </source>
</evidence>
<accession>A0ABW5WAV2</accession>
<name>A0ABW5WAV2_9PSEU</name>
<gene>
    <name evidence="3" type="ORF">ACFS2C_08675</name>
</gene>
<sequence length="144" mass="15466">MSAGTEVEGAKRGELDIAERGELPTAGHADREVAERGKLEISHGVVRKVAARAADETGVTARAPRRVAGLDVGHGGPTVRVAGADNAVDLRLDVALHYPAPVRPAVERIRESVIERVEHITSYRVRTLEITVSALVPETRARVR</sequence>
<feature type="compositionally biased region" description="Basic and acidic residues" evidence="2">
    <location>
        <begin position="8"/>
        <end position="21"/>
    </location>
</feature>
<feature type="region of interest" description="Disordered" evidence="2">
    <location>
        <begin position="1"/>
        <end position="21"/>
    </location>
</feature>
<evidence type="ECO:0000256" key="2">
    <source>
        <dbReference type="SAM" id="MobiDB-lite"/>
    </source>
</evidence>
<comment type="similarity">
    <text evidence="1">Belongs to the asp23 family.</text>
</comment>